<comment type="caution">
    <text evidence="3">The sequence shown here is derived from an EMBL/GenBank/DDBJ whole genome shotgun (WGS) entry which is preliminary data.</text>
</comment>
<keyword evidence="4" id="KW-1185">Reference proteome</keyword>
<feature type="coiled-coil region" evidence="1">
    <location>
        <begin position="202"/>
        <end position="271"/>
    </location>
</feature>
<evidence type="ECO:0000256" key="2">
    <source>
        <dbReference type="SAM" id="MobiDB-lite"/>
    </source>
</evidence>
<reference evidence="3" key="1">
    <citation type="submission" date="2023-06" db="EMBL/GenBank/DDBJ databases">
        <title>Genomic analysis of the entomopathogenic nematode Steinernema hermaphroditum.</title>
        <authorList>
            <person name="Schwarz E.M."/>
            <person name="Heppert J.K."/>
            <person name="Baniya A."/>
            <person name="Schwartz H.T."/>
            <person name="Tan C.-H."/>
            <person name="Antoshechkin I."/>
            <person name="Sternberg P.W."/>
            <person name="Goodrich-Blair H."/>
            <person name="Dillman A.R."/>
        </authorList>
    </citation>
    <scope>NUCLEOTIDE SEQUENCE</scope>
    <source>
        <strain evidence="3">PS9179</strain>
        <tissue evidence="3">Whole animal</tissue>
    </source>
</reference>
<accession>A0AA39M9Z6</accession>
<gene>
    <name evidence="3" type="ORF">QR680_009477</name>
</gene>
<dbReference type="EMBL" id="JAUCMV010000001">
    <property type="protein sequence ID" value="KAK0425960.1"/>
    <property type="molecule type" value="Genomic_DNA"/>
</dbReference>
<sequence length="437" mass="50175">MSSPMDVPQMPQGDDLAQSPDNDDFVLIPNEQSLGSTSMSMITPTPEMNQNPRDSEVPPPNISDLFSIFDREHEREALQPIMDTLSSTHDVLERLHRSIEVRNAESQELRDSLKETCEKHDALEKMHLETIEENQLLKTRQEELLAQVFSLECTLKEEGERASVAEKKETEAAQMQTVDERSLLEREKADLLDQLRAERTSRENVMILMAKLNDELQEAQSQKADAEGAFQKAQEVVEAERQRRLEAEQRAAALEVEMAAMKECAEREREQLFQQNISGSDACLQRIAILENSLVSDTEARLELQRALEKACADAERNEAELRKALEAVKFETKTQVERARADATETMQELAQVLHNVEDLRSELAEGRKEAERLKTALEQCQNEKRNLEFMLEDCMNENRNLSEAVQLVQRERDGLESENRALRIDYCRRLQEHEN</sequence>
<feature type="region of interest" description="Disordered" evidence="2">
    <location>
        <begin position="1"/>
        <end position="63"/>
    </location>
</feature>
<evidence type="ECO:0000313" key="3">
    <source>
        <dbReference type="EMBL" id="KAK0425960.1"/>
    </source>
</evidence>
<name>A0AA39M9Z6_9BILA</name>
<dbReference type="Proteomes" id="UP001175271">
    <property type="component" value="Unassembled WGS sequence"/>
</dbReference>
<dbReference type="AlphaFoldDB" id="A0AA39M9Z6"/>
<protein>
    <submittedName>
        <fullName evidence="3">Uncharacterized protein</fullName>
    </submittedName>
</protein>
<evidence type="ECO:0000313" key="4">
    <source>
        <dbReference type="Proteomes" id="UP001175271"/>
    </source>
</evidence>
<organism evidence="3 4">
    <name type="scientific">Steinernema hermaphroditum</name>
    <dbReference type="NCBI Taxonomy" id="289476"/>
    <lineage>
        <taxon>Eukaryota</taxon>
        <taxon>Metazoa</taxon>
        <taxon>Ecdysozoa</taxon>
        <taxon>Nematoda</taxon>
        <taxon>Chromadorea</taxon>
        <taxon>Rhabditida</taxon>
        <taxon>Tylenchina</taxon>
        <taxon>Panagrolaimomorpha</taxon>
        <taxon>Strongyloidoidea</taxon>
        <taxon>Steinernematidae</taxon>
        <taxon>Steinernema</taxon>
    </lineage>
</organism>
<proteinExistence type="predicted"/>
<feature type="coiled-coil region" evidence="1">
    <location>
        <begin position="301"/>
        <end position="427"/>
    </location>
</feature>
<feature type="compositionally biased region" description="Polar residues" evidence="2">
    <location>
        <begin position="30"/>
        <end position="52"/>
    </location>
</feature>
<evidence type="ECO:0000256" key="1">
    <source>
        <dbReference type="SAM" id="Coils"/>
    </source>
</evidence>
<keyword evidence="1" id="KW-0175">Coiled coil</keyword>